<reference evidence="3 4" key="1">
    <citation type="submission" date="2020-04" db="EMBL/GenBank/DDBJ databases">
        <title>Genome sequencing of novel species.</title>
        <authorList>
            <person name="Heo J."/>
            <person name="Kim S.-J."/>
            <person name="Kim J.-S."/>
            <person name="Hong S.-B."/>
            <person name="Kwon S.-W."/>
        </authorList>
    </citation>
    <scope>NUCLEOTIDE SEQUENCE [LARGE SCALE GENOMIC DNA]</scope>
    <source>
        <strain evidence="3 4">GN2-R2</strain>
    </source>
</reference>
<dbReference type="Gene3D" id="3.90.70.10">
    <property type="entry name" value="Cysteine proteinases"/>
    <property type="match status" value="1"/>
</dbReference>
<dbReference type="GO" id="GO:0006508">
    <property type="term" value="P:proteolysis"/>
    <property type="evidence" value="ECO:0007669"/>
    <property type="project" value="InterPro"/>
</dbReference>
<dbReference type="Proteomes" id="UP000502415">
    <property type="component" value="Chromosome"/>
</dbReference>
<evidence type="ECO:0000313" key="4">
    <source>
        <dbReference type="Proteomes" id="UP000502415"/>
    </source>
</evidence>
<gene>
    <name evidence="3" type="ORF">HH212_21935</name>
</gene>
<dbReference type="GO" id="GO:0005524">
    <property type="term" value="F:ATP binding"/>
    <property type="evidence" value="ECO:0007669"/>
    <property type="project" value="InterPro"/>
</dbReference>
<dbReference type="GO" id="GO:0016020">
    <property type="term" value="C:membrane"/>
    <property type="evidence" value="ECO:0007669"/>
    <property type="project" value="InterPro"/>
</dbReference>
<feature type="chain" id="PRO_5030671503" evidence="1">
    <location>
        <begin position="21"/>
        <end position="225"/>
    </location>
</feature>
<dbReference type="EMBL" id="CP051685">
    <property type="protein sequence ID" value="QJE02353.1"/>
    <property type="molecule type" value="Genomic_DNA"/>
</dbReference>
<feature type="signal peptide" evidence="1">
    <location>
        <begin position="1"/>
        <end position="20"/>
    </location>
</feature>
<evidence type="ECO:0000313" key="3">
    <source>
        <dbReference type="EMBL" id="QJE02353.1"/>
    </source>
</evidence>
<dbReference type="GO" id="GO:0008233">
    <property type="term" value="F:peptidase activity"/>
    <property type="evidence" value="ECO:0007669"/>
    <property type="project" value="InterPro"/>
</dbReference>
<dbReference type="CDD" id="cd02423">
    <property type="entry name" value="Peptidase_C39G"/>
    <property type="match status" value="1"/>
</dbReference>
<dbReference type="RefSeq" id="WP_170204440.1">
    <property type="nucleotide sequence ID" value="NZ_CP051685.1"/>
</dbReference>
<protein>
    <submittedName>
        <fullName evidence="3">C39 family peptidase</fullName>
    </submittedName>
</protein>
<dbReference type="InterPro" id="IPR005074">
    <property type="entry name" value="Peptidase_C39"/>
</dbReference>
<dbReference type="KEGG" id="mfy:HH212_21935"/>
<evidence type="ECO:0000259" key="2">
    <source>
        <dbReference type="PROSITE" id="PS50990"/>
    </source>
</evidence>
<feature type="domain" description="Peptidase C39" evidence="2">
    <location>
        <begin position="49"/>
        <end position="179"/>
    </location>
</feature>
<keyword evidence="1" id="KW-0732">Signal</keyword>
<dbReference type="Pfam" id="PF03412">
    <property type="entry name" value="Peptidase_C39"/>
    <property type="match status" value="1"/>
</dbReference>
<keyword evidence="4" id="KW-1185">Reference proteome</keyword>
<dbReference type="PROSITE" id="PS50990">
    <property type="entry name" value="PEPTIDASE_C39"/>
    <property type="match status" value="1"/>
</dbReference>
<sequence>MKRHALTLLCALLGAAGARAADVPLASGARFNVPVHSLKELRFTSTLRQQYDFSCGSAALATLLTHHYDYPISETNAFQSMWAHGDQEKIKREGFSLLDMQRYLGSIGFKADGFRQPLAKLFEAKLPAIVLITEKGYNHFVVVKGAEDGRILLGDPSSGTRAMQQKDFEAIWPTKLLFVIHESPTKPQFNLTADWRAAPHAPVDEAVSRTALDLSSLPKFGPGDF</sequence>
<name>A0A7Z2ZUA6_9BURK</name>
<proteinExistence type="predicted"/>
<dbReference type="AlphaFoldDB" id="A0A7Z2ZUA6"/>
<organism evidence="3 4">
    <name type="scientific">Massilia forsythiae</name>
    <dbReference type="NCBI Taxonomy" id="2728020"/>
    <lineage>
        <taxon>Bacteria</taxon>
        <taxon>Pseudomonadati</taxon>
        <taxon>Pseudomonadota</taxon>
        <taxon>Betaproteobacteria</taxon>
        <taxon>Burkholderiales</taxon>
        <taxon>Oxalobacteraceae</taxon>
        <taxon>Telluria group</taxon>
        <taxon>Massilia</taxon>
    </lineage>
</organism>
<accession>A0A7Z2ZUA6</accession>
<evidence type="ECO:0000256" key="1">
    <source>
        <dbReference type="SAM" id="SignalP"/>
    </source>
</evidence>